<proteinExistence type="predicted"/>
<dbReference type="Gene3D" id="2.40.170.20">
    <property type="entry name" value="TonB-dependent receptor, beta-barrel domain"/>
    <property type="match status" value="1"/>
</dbReference>
<dbReference type="Pfam" id="PF13620">
    <property type="entry name" value="CarboxypepD_reg"/>
    <property type="match status" value="1"/>
</dbReference>
<reference evidence="6" key="1">
    <citation type="submission" date="2022-01" db="EMBL/GenBank/DDBJ databases">
        <authorList>
            <person name="Jo J.-H."/>
            <person name="Im W.-T."/>
        </authorList>
    </citation>
    <scope>NUCLEOTIDE SEQUENCE</scope>
    <source>
        <strain evidence="6">NA20</strain>
    </source>
</reference>
<comment type="caution">
    <text evidence="6">The sequence shown here is derived from an EMBL/GenBank/DDBJ whole genome shotgun (WGS) entry which is preliminary data.</text>
</comment>
<dbReference type="Pfam" id="PF14905">
    <property type="entry name" value="OMP_b-brl_3"/>
    <property type="match status" value="1"/>
</dbReference>
<feature type="domain" description="Outer membrane protein beta-barrel" evidence="5">
    <location>
        <begin position="368"/>
        <end position="763"/>
    </location>
</feature>
<dbReference type="Gene3D" id="2.60.40.1120">
    <property type="entry name" value="Carboxypeptidase-like, regulatory domain"/>
    <property type="match status" value="1"/>
</dbReference>
<keyword evidence="6" id="KW-0675">Receptor</keyword>
<dbReference type="RefSeq" id="WP_237876284.1">
    <property type="nucleotide sequence ID" value="NZ_JAKLTR010000022.1"/>
</dbReference>
<dbReference type="SUPFAM" id="SSF56935">
    <property type="entry name" value="Porins"/>
    <property type="match status" value="1"/>
</dbReference>
<comment type="subcellular location">
    <subcellularLocation>
        <location evidence="1">Cell outer membrane</location>
    </subcellularLocation>
</comment>
<evidence type="ECO:0000256" key="4">
    <source>
        <dbReference type="SAM" id="SignalP"/>
    </source>
</evidence>
<name>A0ABS9KYW9_9BACT</name>
<keyword evidence="2" id="KW-0472">Membrane</keyword>
<evidence type="ECO:0000256" key="1">
    <source>
        <dbReference type="ARBA" id="ARBA00004442"/>
    </source>
</evidence>
<sequence>MQYVNKLILLLVFFLAAKSGANAQSISGIIIDSLSGHLLSNATVTVSKDGTEITTLNADKGSFRFSGLDSSAAYEVKIRYSGYRIETLNPVRPSNTVLSVYLVREQKEMAGVTVSSAKPFILQKNDRITVNVSQSPIVAGGNAYDAVKKAPGVTDFQNLQFRGKNVTVYINDKPARLGGEELKNYLSSMPANTVERVEVIPNPSAKYEANGGPVINIILAKSKDLGTNGILTTGAGAGRYPRLNSGLSVNHRTADLNIYGSYDLLQNKTRSVIRADRSFNPLFSVSDEQRSFDELQSHSAKAGLDYTINKRSSAGVLVRGVFTDKNKFSKNMSETTRDSSSLVTSEGQSDVSTIATNVYYKTKIGKTGDLSVNADYFDYGKTRKDQFTTRYYDAKQSEYAAPYRLRASAPADNKIGSFSADYLFSAGKIRYEAGAKAVMTRTDNTSDWEKNANGSWEDDVQRSNRFIYKENVYAAYVSASGSKGKFDVEAGLRMEYTDASGHSVTLKQENSNDYISLFPSLTVSFNESEKQQYSFSYRRRIERFGFDIVNPFIVYQNQYAFYQGNPFIKPSFSDNLSLGWTYGNEWMASIDYGHFTDALAEVYKKAGNGEAMISTFENIASADQLSLNVSYTKSLFNGKLTTSNTLGGLYAKYNAPAGTDLSNAALAVFLSSSNMVSIGKIWRGELSAAYYSPMQFGAYQFRSQFFASLGFSRTLLDKKATLGVSLTDIFNSNKQRYNVSSYGVQSVNKSMPETRFIKLNFTYRFGNKNVKAAKNRQTGIDEMKKRMSN</sequence>
<feature type="chain" id="PRO_5046112731" evidence="4">
    <location>
        <begin position="24"/>
        <end position="789"/>
    </location>
</feature>
<keyword evidence="7" id="KW-1185">Reference proteome</keyword>
<dbReference type="InterPro" id="IPR008969">
    <property type="entry name" value="CarboxyPept-like_regulatory"/>
</dbReference>
<dbReference type="Proteomes" id="UP001165367">
    <property type="component" value="Unassembled WGS sequence"/>
</dbReference>
<evidence type="ECO:0000256" key="3">
    <source>
        <dbReference type="ARBA" id="ARBA00023237"/>
    </source>
</evidence>
<accession>A0ABS9KYW9</accession>
<dbReference type="EMBL" id="JAKLTR010000022">
    <property type="protein sequence ID" value="MCG2617513.1"/>
    <property type="molecule type" value="Genomic_DNA"/>
</dbReference>
<protein>
    <submittedName>
        <fullName evidence="6">TonB-dependent receptor</fullName>
    </submittedName>
</protein>
<gene>
    <name evidence="6" type="ORF">LZZ85_24655</name>
</gene>
<dbReference type="InterPro" id="IPR041700">
    <property type="entry name" value="OMP_b-brl_3"/>
</dbReference>
<dbReference type="SUPFAM" id="SSF49464">
    <property type="entry name" value="Carboxypeptidase regulatory domain-like"/>
    <property type="match status" value="1"/>
</dbReference>
<evidence type="ECO:0000313" key="7">
    <source>
        <dbReference type="Proteomes" id="UP001165367"/>
    </source>
</evidence>
<keyword evidence="4" id="KW-0732">Signal</keyword>
<feature type="signal peptide" evidence="4">
    <location>
        <begin position="1"/>
        <end position="23"/>
    </location>
</feature>
<dbReference type="InterPro" id="IPR036942">
    <property type="entry name" value="Beta-barrel_TonB_sf"/>
</dbReference>
<evidence type="ECO:0000259" key="5">
    <source>
        <dbReference type="Pfam" id="PF14905"/>
    </source>
</evidence>
<evidence type="ECO:0000313" key="6">
    <source>
        <dbReference type="EMBL" id="MCG2617513.1"/>
    </source>
</evidence>
<organism evidence="6 7">
    <name type="scientific">Terrimonas ginsenosidimutans</name>
    <dbReference type="NCBI Taxonomy" id="2908004"/>
    <lineage>
        <taxon>Bacteria</taxon>
        <taxon>Pseudomonadati</taxon>
        <taxon>Bacteroidota</taxon>
        <taxon>Chitinophagia</taxon>
        <taxon>Chitinophagales</taxon>
        <taxon>Chitinophagaceae</taxon>
        <taxon>Terrimonas</taxon>
    </lineage>
</organism>
<evidence type="ECO:0000256" key="2">
    <source>
        <dbReference type="ARBA" id="ARBA00023136"/>
    </source>
</evidence>
<keyword evidence="3" id="KW-0998">Cell outer membrane</keyword>